<evidence type="ECO:0000256" key="5">
    <source>
        <dbReference type="ARBA" id="ARBA00010617"/>
    </source>
</evidence>
<dbReference type="Gene3D" id="1.10.630.10">
    <property type="entry name" value="Cytochrome P450"/>
    <property type="match status" value="1"/>
</dbReference>
<dbReference type="SUPFAM" id="SSF48264">
    <property type="entry name" value="Cytochrome P450"/>
    <property type="match status" value="1"/>
</dbReference>
<evidence type="ECO:0000256" key="11">
    <source>
        <dbReference type="ARBA" id="ARBA00023004"/>
    </source>
</evidence>
<dbReference type="AlphaFoldDB" id="A0AAV8X9Q9"/>
<keyword evidence="6" id="KW-0349">Heme</keyword>
<gene>
    <name evidence="14" type="ORF">NQ318_015335</name>
</gene>
<dbReference type="Pfam" id="PF00067">
    <property type="entry name" value="p450"/>
    <property type="match status" value="1"/>
</dbReference>
<keyword evidence="11" id="KW-0408">Iron</keyword>
<evidence type="ECO:0000313" key="14">
    <source>
        <dbReference type="EMBL" id="KAJ8935301.1"/>
    </source>
</evidence>
<comment type="function">
    <text evidence="2">May be involved in the metabolism of insect hormones and in the breakdown of synthetic insecticides.</text>
</comment>
<evidence type="ECO:0000256" key="12">
    <source>
        <dbReference type="ARBA" id="ARBA00023033"/>
    </source>
</evidence>
<evidence type="ECO:0000256" key="6">
    <source>
        <dbReference type="ARBA" id="ARBA00022617"/>
    </source>
</evidence>
<dbReference type="GO" id="GO:0016705">
    <property type="term" value="F:oxidoreductase activity, acting on paired donors, with incorporation or reduction of molecular oxygen"/>
    <property type="evidence" value="ECO:0007669"/>
    <property type="project" value="InterPro"/>
</dbReference>
<keyword evidence="12" id="KW-0503">Monooxygenase</keyword>
<dbReference type="GO" id="GO:0005506">
    <property type="term" value="F:iron ion binding"/>
    <property type="evidence" value="ECO:0007669"/>
    <property type="project" value="InterPro"/>
</dbReference>
<evidence type="ECO:0000256" key="13">
    <source>
        <dbReference type="ARBA" id="ARBA00023136"/>
    </source>
</evidence>
<sequence length="143" mass="16589">MFLFLLLAIVAILFYFVKRNFSYWKRLGVPGPKPLILVGNIGNNLIGRTHASEIFAEIYRKYESFGFVGVYRAMTPCLLVRDPELIKNVLVKDFKYFSDNDVFADKEIDPLIGRNPFILKGEEWKKTRMQLSPNFSSGKVRFI</sequence>
<proteinExistence type="inferred from homology"/>
<comment type="caution">
    <text evidence="14">The sequence shown here is derived from an EMBL/GenBank/DDBJ whole genome shotgun (WGS) entry which is preliminary data.</text>
</comment>
<dbReference type="InterPro" id="IPR050476">
    <property type="entry name" value="Insect_CytP450_Detox"/>
</dbReference>
<dbReference type="EMBL" id="JAPWTK010000901">
    <property type="protein sequence ID" value="KAJ8935301.1"/>
    <property type="molecule type" value="Genomic_DNA"/>
</dbReference>
<evidence type="ECO:0000256" key="3">
    <source>
        <dbReference type="ARBA" id="ARBA00004174"/>
    </source>
</evidence>
<reference evidence="14" key="1">
    <citation type="journal article" date="2023" name="Insect Mol. Biol.">
        <title>Genome sequencing provides insights into the evolution of gene families encoding plant cell wall-degrading enzymes in longhorned beetles.</title>
        <authorList>
            <person name="Shin N.R."/>
            <person name="Okamura Y."/>
            <person name="Kirsch R."/>
            <person name="Pauchet Y."/>
        </authorList>
    </citation>
    <scope>NUCLEOTIDE SEQUENCE</scope>
    <source>
        <strain evidence="14">AMC_N1</strain>
    </source>
</reference>
<evidence type="ECO:0000256" key="7">
    <source>
        <dbReference type="ARBA" id="ARBA00022723"/>
    </source>
</evidence>
<evidence type="ECO:0000256" key="9">
    <source>
        <dbReference type="ARBA" id="ARBA00022848"/>
    </source>
</evidence>
<evidence type="ECO:0000256" key="2">
    <source>
        <dbReference type="ARBA" id="ARBA00003690"/>
    </source>
</evidence>
<dbReference type="GO" id="GO:0005789">
    <property type="term" value="C:endoplasmic reticulum membrane"/>
    <property type="evidence" value="ECO:0007669"/>
    <property type="project" value="UniProtKB-SubCell"/>
</dbReference>
<evidence type="ECO:0000256" key="10">
    <source>
        <dbReference type="ARBA" id="ARBA00023002"/>
    </source>
</evidence>
<evidence type="ECO:0000256" key="8">
    <source>
        <dbReference type="ARBA" id="ARBA00022824"/>
    </source>
</evidence>
<keyword evidence="10" id="KW-0560">Oxidoreductase</keyword>
<evidence type="ECO:0008006" key="16">
    <source>
        <dbReference type="Google" id="ProtNLM"/>
    </source>
</evidence>
<comment type="similarity">
    <text evidence="5">Belongs to the cytochrome P450 family.</text>
</comment>
<dbReference type="PANTHER" id="PTHR24292:SF84">
    <property type="entry name" value="CYTOCHROME P450 28A5-RELATED"/>
    <property type="match status" value="1"/>
</dbReference>
<evidence type="ECO:0000256" key="1">
    <source>
        <dbReference type="ARBA" id="ARBA00001971"/>
    </source>
</evidence>
<keyword evidence="13" id="KW-0472">Membrane</keyword>
<keyword evidence="9" id="KW-0492">Microsome</keyword>
<dbReference type="InterPro" id="IPR036396">
    <property type="entry name" value="Cyt_P450_sf"/>
</dbReference>
<dbReference type="GO" id="GO:0020037">
    <property type="term" value="F:heme binding"/>
    <property type="evidence" value="ECO:0007669"/>
    <property type="project" value="InterPro"/>
</dbReference>
<evidence type="ECO:0000313" key="15">
    <source>
        <dbReference type="Proteomes" id="UP001162162"/>
    </source>
</evidence>
<organism evidence="14 15">
    <name type="scientific">Aromia moschata</name>
    <dbReference type="NCBI Taxonomy" id="1265417"/>
    <lineage>
        <taxon>Eukaryota</taxon>
        <taxon>Metazoa</taxon>
        <taxon>Ecdysozoa</taxon>
        <taxon>Arthropoda</taxon>
        <taxon>Hexapoda</taxon>
        <taxon>Insecta</taxon>
        <taxon>Pterygota</taxon>
        <taxon>Neoptera</taxon>
        <taxon>Endopterygota</taxon>
        <taxon>Coleoptera</taxon>
        <taxon>Polyphaga</taxon>
        <taxon>Cucujiformia</taxon>
        <taxon>Chrysomeloidea</taxon>
        <taxon>Cerambycidae</taxon>
        <taxon>Cerambycinae</taxon>
        <taxon>Callichromatini</taxon>
        <taxon>Aromia</taxon>
    </lineage>
</organism>
<name>A0AAV8X9Q9_9CUCU</name>
<accession>A0AAV8X9Q9</accession>
<dbReference type="Proteomes" id="UP001162162">
    <property type="component" value="Unassembled WGS sequence"/>
</dbReference>
<dbReference type="GO" id="GO:0004497">
    <property type="term" value="F:monooxygenase activity"/>
    <property type="evidence" value="ECO:0007669"/>
    <property type="project" value="UniProtKB-KW"/>
</dbReference>
<comment type="subcellular location">
    <subcellularLocation>
        <location evidence="4">Endoplasmic reticulum membrane</location>
        <topology evidence="4">Peripheral membrane protein</topology>
    </subcellularLocation>
    <subcellularLocation>
        <location evidence="3">Microsome membrane</location>
        <topology evidence="3">Peripheral membrane protein</topology>
    </subcellularLocation>
</comment>
<keyword evidence="8" id="KW-0256">Endoplasmic reticulum</keyword>
<dbReference type="PANTHER" id="PTHR24292">
    <property type="entry name" value="CYTOCHROME P450"/>
    <property type="match status" value="1"/>
</dbReference>
<evidence type="ECO:0000256" key="4">
    <source>
        <dbReference type="ARBA" id="ARBA00004406"/>
    </source>
</evidence>
<keyword evidence="7" id="KW-0479">Metal-binding</keyword>
<comment type="cofactor">
    <cofactor evidence="1">
        <name>heme</name>
        <dbReference type="ChEBI" id="CHEBI:30413"/>
    </cofactor>
</comment>
<keyword evidence="15" id="KW-1185">Reference proteome</keyword>
<protein>
    <recommendedName>
        <fullName evidence="16">Cytochrome P450</fullName>
    </recommendedName>
</protein>
<dbReference type="InterPro" id="IPR001128">
    <property type="entry name" value="Cyt_P450"/>
</dbReference>